<name>A0ABU4DQ41_9DEIO</name>
<dbReference type="InterPro" id="IPR050270">
    <property type="entry name" value="DegV_domain_contain"/>
</dbReference>
<dbReference type="Gene3D" id="3.30.1180.10">
    <property type="match status" value="1"/>
</dbReference>
<dbReference type="InterPro" id="IPR043168">
    <property type="entry name" value="DegV_C"/>
</dbReference>
<evidence type="ECO:0000313" key="3">
    <source>
        <dbReference type="Proteomes" id="UP001276150"/>
    </source>
</evidence>
<accession>A0ABU4DQ41</accession>
<gene>
    <name evidence="2" type="ORF">ORD21_05305</name>
</gene>
<keyword evidence="3" id="KW-1185">Reference proteome</keyword>
<organism evidence="2 3">
    <name type="scientific">Deinococcus arenicola</name>
    <dbReference type="NCBI Taxonomy" id="2994950"/>
    <lineage>
        <taxon>Bacteria</taxon>
        <taxon>Thermotogati</taxon>
        <taxon>Deinococcota</taxon>
        <taxon>Deinococci</taxon>
        <taxon>Deinococcales</taxon>
        <taxon>Deinococcaceae</taxon>
        <taxon>Deinococcus</taxon>
    </lineage>
</organism>
<dbReference type="SUPFAM" id="SSF82549">
    <property type="entry name" value="DAK1/DegV-like"/>
    <property type="match status" value="1"/>
</dbReference>
<evidence type="ECO:0000256" key="1">
    <source>
        <dbReference type="ARBA" id="ARBA00023121"/>
    </source>
</evidence>
<keyword evidence="1" id="KW-0446">Lipid-binding</keyword>
<dbReference type="NCBIfam" id="TIGR00762">
    <property type="entry name" value="DegV"/>
    <property type="match status" value="1"/>
</dbReference>
<reference evidence="2 3" key="1">
    <citation type="submission" date="2022-11" db="EMBL/GenBank/DDBJ databases">
        <title>Deinococcus ZS9-10, Low Temperature and Draught-tolerating, UV-resistant Bacteria from Continental Antarctica.</title>
        <authorList>
            <person name="Cheng L."/>
        </authorList>
    </citation>
    <scope>NUCLEOTIDE SEQUENCE [LARGE SCALE GENOMIC DNA]</scope>
    <source>
        <strain evidence="2 3">ZS9-10</strain>
    </source>
</reference>
<dbReference type="PROSITE" id="PS51482">
    <property type="entry name" value="DEGV"/>
    <property type="match status" value="1"/>
</dbReference>
<dbReference type="Pfam" id="PF02645">
    <property type="entry name" value="DegV"/>
    <property type="match status" value="1"/>
</dbReference>
<dbReference type="InterPro" id="IPR003797">
    <property type="entry name" value="DegV"/>
</dbReference>
<evidence type="ECO:0000313" key="2">
    <source>
        <dbReference type="EMBL" id="MDV6374015.1"/>
    </source>
</evidence>
<dbReference type="PANTHER" id="PTHR33434">
    <property type="entry name" value="DEGV DOMAIN-CONTAINING PROTEIN DR_1986-RELATED"/>
    <property type="match status" value="1"/>
</dbReference>
<dbReference type="PANTHER" id="PTHR33434:SF2">
    <property type="entry name" value="FATTY ACID-BINDING PROTEIN TM_1468"/>
    <property type="match status" value="1"/>
</dbReference>
<proteinExistence type="predicted"/>
<sequence length="279" mass="29939">MIAVLTDSTSDLPPQEAHKLGIHVIYQTVQMQGRQMLDWDEVDPEVVYSHMKAGGTASTLPIAVAAFAECYRTLLETHDEIVSIHISGKLSPTVAHARMAARLLKMEERIHVVDSGLASTPLGEAVMDARAALLRGGDATSAVRAAGATRDQILAEFSVPSLDYLRRGGRISRTQAFIGNMLGLRPILGFEDGELKALRRCKVDHATQDMLSGMRERFGQQPLCVSVVHAGRDSGRTQALRLAVISSGLNVKSASMHLMGPAIGAHVGPGTFGIMARPV</sequence>
<comment type="caution">
    <text evidence="2">The sequence shown here is derived from an EMBL/GenBank/DDBJ whole genome shotgun (WGS) entry which is preliminary data.</text>
</comment>
<dbReference type="Proteomes" id="UP001276150">
    <property type="component" value="Unassembled WGS sequence"/>
</dbReference>
<dbReference type="EMBL" id="JAPMIV010000006">
    <property type="protein sequence ID" value="MDV6374015.1"/>
    <property type="molecule type" value="Genomic_DNA"/>
</dbReference>
<dbReference type="Gene3D" id="3.40.50.10170">
    <property type="match status" value="1"/>
</dbReference>
<protein>
    <submittedName>
        <fullName evidence="2">DegV family protein</fullName>
    </submittedName>
</protein>
<dbReference type="RefSeq" id="WP_317639332.1">
    <property type="nucleotide sequence ID" value="NZ_JAPMIV010000006.1"/>
</dbReference>